<evidence type="ECO:0000313" key="2">
    <source>
        <dbReference type="Proteomes" id="UP001431221"/>
    </source>
</evidence>
<protein>
    <submittedName>
        <fullName evidence="1">DUF4150 domain-containing protein</fullName>
    </submittedName>
</protein>
<dbReference type="EMBL" id="JALNMJ010000010">
    <property type="protein sequence ID" value="MCK7613494.1"/>
    <property type="molecule type" value="Genomic_DNA"/>
</dbReference>
<keyword evidence="2" id="KW-1185">Reference proteome</keyword>
<name>A0ABT0GVK7_9HYPH</name>
<gene>
    <name evidence="1" type="ORF">M0H32_15070</name>
</gene>
<reference evidence="1" key="1">
    <citation type="submission" date="2022-04" db="EMBL/GenBank/DDBJ databases">
        <title>Roseibium sp. CAU 1639 isolated from mud.</title>
        <authorList>
            <person name="Kim W."/>
        </authorList>
    </citation>
    <scope>NUCLEOTIDE SEQUENCE</scope>
    <source>
        <strain evidence="1">CAU 1639</strain>
    </source>
</reference>
<evidence type="ECO:0000313" key="1">
    <source>
        <dbReference type="EMBL" id="MCK7613494.1"/>
    </source>
</evidence>
<dbReference type="Proteomes" id="UP001431221">
    <property type="component" value="Unassembled WGS sequence"/>
</dbReference>
<accession>A0ABT0GVK7</accession>
<comment type="caution">
    <text evidence="1">The sequence shown here is derived from an EMBL/GenBank/DDBJ whole genome shotgun (WGS) entry which is preliminary data.</text>
</comment>
<organism evidence="1 2">
    <name type="scientific">Roseibium sediminicola</name>
    <dbReference type="NCBI Taxonomy" id="2933272"/>
    <lineage>
        <taxon>Bacteria</taxon>
        <taxon>Pseudomonadati</taxon>
        <taxon>Pseudomonadota</taxon>
        <taxon>Alphaproteobacteria</taxon>
        <taxon>Hyphomicrobiales</taxon>
        <taxon>Stappiaceae</taxon>
        <taxon>Roseibium</taxon>
    </lineage>
</organism>
<dbReference type="RefSeq" id="WP_248155430.1">
    <property type="nucleotide sequence ID" value="NZ_JALNMJ010000010.1"/>
</dbReference>
<sequence length="133" mass="13993">MCFVNSQGPLPGLDFSAPDIYLQTTPAGPVPVPLFSMGYRSTEIPTCFRTYAQCTPVHNMTNVAPVTVSGPGPGVASAMVCSNSRNIIGSFKLFFQCMPATRALVNPTAQNGLSPNSVGTTLVPSQVRLLSLT</sequence>
<dbReference type="Pfam" id="PF13665">
    <property type="entry name" value="Tox-PAAR-like"/>
    <property type="match status" value="1"/>
</dbReference>
<proteinExistence type="predicted"/>